<dbReference type="InterPro" id="IPR001041">
    <property type="entry name" value="2Fe-2S_ferredoxin-type"/>
</dbReference>
<dbReference type="CDD" id="cd00207">
    <property type="entry name" value="fer2"/>
    <property type="match status" value="1"/>
</dbReference>
<dbReference type="InterPro" id="IPR006058">
    <property type="entry name" value="2Fe2S_fd_BS"/>
</dbReference>
<dbReference type="Gene3D" id="2.40.30.10">
    <property type="entry name" value="Translation factors"/>
    <property type="match status" value="1"/>
</dbReference>
<organism evidence="10 11">
    <name type="scientific">Nocardia vinacea</name>
    <dbReference type="NCBI Taxonomy" id="96468"/>
    <lineage>
        <taxon>Bacteria</taxon>
        <taxon>Bacillati</taxon>
        <taxon>Actinomycetota</taxon>
        <taxon>Actinomycetes</taxon>
        <taxon>Mycobacteriales</taxon>
        <taxon>Nocardiaceae</taxon>
        <taxon>Nocardia</taxon>
    </lineage>
</organism>
<dbReference type="SUPFAM" id="SSF63380">
    <property type="entry name" value="Riboflavin synthase domain-like"/>
    <property type="match status" value="1"/>
</dbReference>
<evidence type="ECO:0000256" key="6">
    <source>
        <dbReference type="ARBA" id="ARBA00023004"/>
    </source>
</evidence>
<dbReference type="CDD" id="cd06185">
    <property type="entry name" value="PDR_like"/>
    <property type="match status" value="1"/>
</dbReference>
<dbReference type="Pfam" id="PF00111">
    <property type="entry name" value="Fer2"/>
    <property type="match status" value="1"/>
</dbReference>
<sequence>MTAEPEFTVTVTDRRTVADGIVELTLAVTDGHTPKWQPGAHIDLILRPGLVRQYSLCGDPDDHDRLTVAVLREASSRGGSAYVHDQLTVGERLRIRGPRNNFPLRDAERYLFIAGGVGITPLLPMIHAVAGRGGEWSLHYGGRTRTSMAYLSELSALGPIEVRPQSETGPLDLDAVLSRPEPGTLVYCCGPESLLAAVESRCAATWPADALHLERFAPKPTEVTVDSAFDVECVQSGVTVHIPANTSVLDAIEQAGIAVLSSCREGTCGTCETVVLDGIPDHRDSILTAQDTDVMMICRSRAHTPRLVLDI</sequence>
<dbReference type="SUPFAM" id="SSF52343">
    <property type="entry name" value="Ferredoxin reductase-like, C-terminal NADP-linked domain"/>
    <property type="match status" value="1"/>
</dbReference>
<keyword evidence="4" id="KW-0479">Metal-binding</keyword>
<dbReference type="PRINTS" id="PR00409">
    <property type="entry name" value="PHDIOXRDTASE"/>
</dbReference>
<keyword evidence="11" id="KW-1185">Reference proteome</keyword>
<dbReference type="Pfam" id="PF00175">
    <property type="entry name" value="NAD_binding_1"/>
    <property type="match status" value="1"/>
</dbReference>
<keyword evidence="7" id="KW-0411">Iron-sulfur</keyword>
<evidence type="ECO:0000256" key="4">
    <source>
        <dbReference type="ARBA" id="ARBA00022723"/>
    </source>
</evidence>
<reference evidence="10" key="1">
    <citation type="submission" date="2022-10" db="EMBL/GenBank/DDBJ databases">
        <title>The complete genomes of actinobacterial strains from the NBC collection.</title>
        <authorList>
            <person name="Joergensen T.S."/>
            <person name="Alvarez Arevalo M."/>
            <person name="Sterndorff E.B."/>
            <person name="Faurdal D."/>
            <person name="Vuksanovic O."/>
            <person name="Mourched A.-S."/>
            <person name="Charusanti P."/>
            <person name="Shaw S."/>
            <person name="Blin K."/>
            <person name="Weber T."/>
        </authorList>
    </citation>
    <scope>NUCLEOTIDE SEQUENCE</scope>
    <source>
        <strain evidence="10">NBC_01482</strain>
    </source>
</reference>
<keyword evidence="3" id="KW-0001">2Fe-2S</keyword>
<evidence type="ECO:0000313" key="10">
    <source>
        <dbReference type="EMBL" id="WUV42946.1"/>
    </source>
</evidence>
<feature type="domain" description="FAD-binding FR-type" evidence="9">
    <location>
        <begin position="4"/>
        <end position="105"/>
    </location>
</feature>
<comment type="cofactor">
    <cofactor evidence="1">
        <name>FAD</name>
        <dbReference type="ChEBI" id="CHEBI:57692"/>
    </cofactor>
</comment>
<keyword evidence="6" id="KW-0408">Iron</keyword>
<dbReference type="PANTHER" id="PTHR47354">
    <property type="entry name" value="NADH OXIDOREDUCTASE HCR"/>
    <property type="match status" value="1"/>
</dbReference>
<protein>
    <submittedName>
        <fullName evidence="10">PDR/VanB family oxidoreductase</fullName>
    </submittedName>
</protein>
<feature type="domain" description="2Fe-2S ferredoxin-type" evidence="8">
    <location>
        <begin position="221"/>
        <end position="311"/>
    </location>
</feature>
<evidence type="ECO:0000256" key="1">
    <source>
        <dbReference type="ARBA" id="ARBA00001974"/>
    </source>
</evidence>
<name>A0ABZ1YJ20_9NOCA</name>
<keyword evidence="5" id="KW-0560">Oxidoreductase</keyword>
<evidence type="ECO:0000256" key="2">
    <source>
        <dbReference type="ARBA" id="ARBA00022630"/>
    </source>
</evidence>
<dbReference type="InterPro" id="IPR036010">
    <property type="entry name" value="2Fe-2S_ferredoxin-like_sf"/>
</dbReference>
<keyword evidence="2" id="KW-0285">Flavoprotein</keyword>
<gene>
    <name evidence="10" type="ORF">OG563_27320</name>
</gene>
<dbReference type="InterPro" id="IPR001433">
    <property type="entry name" value="OxRdtase_FAD/NAD-bd"/>
</dbReference>
<dbReference type="RefSeq" id="WP_329405546.1">
    <property type="nucleotide sequence ID" value="NZ_CP109441.1"/>
</dbReference>
<proteinExistence type="predicted"/>
<dbReference type="Gene3D" id="3.40.50.80">
    <property type="entry name" value="Nucleotide-binding domain of ferredoxin-NADP reductase (FNR) module"/>
    <property type="match status" value="1"/>
</dbReference>
<dbReference type="Gene3D" id="3.10.20.30">
    <property type="match status" value="1"/>
</dbReference>
<evidence type="ECO:0000259" key="9">
    <source>
        <dbReference type="PROSITE" id="PS51384"/>
    </source>
</evidence>
<evidence type="ECO:0000259" key="8">
    <source>
        <dbReference type="PROSITE" id="PS51085"/>
    </source>
</evidence>
<dbReference type="InterPro" id="IPR012675">
    <property type="entry name" value="Beta-grasp_dom_sf"/>
</dbReference>
<dbReference type="SUPFAM" id="SSF54292">
    <property type="entry name" value="2Fe-2S ferredoxin-like"/>
    <property type="match status" value="1"/>
</dbReference>
<evidence type="ECO:0000313" key="11">
    <source>
        <dbReference type="Proteomes" id="UP001432062"/>
    </source>
</evidence>
<dbReference type="EMBL" id="CP109441">
    <property type="protein sequence ID" value="WUV42946.1"/>
    <property type="molecule type" value="Genomic_DNA"/>
</dbReference>
<accession>A0ABZ1YJ20</accession>
<dbReference type="InterPro" id="IPR017927">
    <property type="entry name" value="FAD-bd_FR_type"/>
</dbReference>
<dbReference type="Proteomes" id="UP001432062">
    <property type="component" value="Chromosome"/>
</dbReference>
<evidence type="ECO:0000256" key="5">
    <source>
        <dbReference type="ARBA" id="ARBA00023002"/>
    </source>
</evidence>
<evidence type="ECO:0000256" key="3">
    <source>
        <dbReference type="ARBA" id="ARBA00022714"/>
    </source>
</evidence>
<dbReference type="PROSITE" id="PS00197">
    <property type="entry name" value="2FE2S_FER_1"/>
    <property type="match status" value="1"/>
</dbReference>
<dbReference type="InterPro" id="IPR039261">
    <property type="entry name" value="FNR_nucleotide-bd"/>
</dbReference>
<dbReference type="PROSITE" id="PS51384">
    <property type="entry name" value="FAD_FR"/>
    <property type="match status" value="1"/>
</dbReference>
<dbReference type="PROSITE" id="PS51085">
    <property type="entry name" value="2FE2S_FER_2"/>
    <property type="match status" value="1"/>
</dbReference>
<dbReference type="InterPro" id="IPR050415">
    <property type="entry name" value="MRET"/>
</dbReference>
<dbReference type="InterPro" id="IPR017938">
    <property type="entry name" value="Riboflavin_synthase-like_b-brl"/>
</dbReference>
<evidence type="ECO:0000256" key="7">
    <source>
        <dbReference type="ARBA" id="ARBA00023014"/>
    </source>
</evidence>
<dbReference type="PANTHER" id="PTHR47354:SF1">
    <property type="entry name" value="CARNITINE MONOOXYGENASE REDUCTASE SUBUNIT"/>
    <property type="match status" value="1"/>
</dbReference>